<dbReference type="PRINTS" id="PR00683">
    <property type="entry name" value="SPECTRINPH"/>
</dbReference>
<dbReference type="InterPro" id="IPR001849">
    <property type="entry name" value="PH_domain"/>
</dbReference>
<dbReference type="PROSITE" id="PS50003">
    <property type="entry name" value="PH_DOMAIN"/>
    <property type="match status" value="1"/>
</dbReference>
<evidence type="ECO:0000313" key="4">
    <source>
        <dbReference type="Proteomes" id="UP000250572"/>
    </source>
</evidence>
<dbReference type="InterPro" id="IPR001605">
    <property type="entry name" value="PH_dom-spectrin-type"/>
</dbReference>
<feature type="compositionally biased region" description="Polar residues" evidence="1">
    <location>
        <begin position="39"/>
        <end position="49"/>
    </location>
</feature>
<feature type="region of interest" description="Disordered" evidence="1">
    <location>
        <begin position="25"/>
        <end position="102"/>
    </location>
</feature>
<reference evidence="3 4" key="1">
    <citation type="journal article" date="2018" name="G3 (Bethesda)">
        <title>A High-Quality Reference Genome for the Invasive Mosquitofish Gambusia affinis Using a Chicago Library.</title>
        <authorList>
            <person name="Hoffberg S.L."/>
            <person name="Troendle N.J."/>
            <person name="Glenn T.C."/>
            <person name="Mahmud O."/>
            <person name="Louha S."/>
            <person name="Chalopin D."/>
            <person name="Bennetzen J.L."/>
            <person name="Mauricio R."/>
        </authorList>
    </citation>
    <scope>NUCLEOTIDE SEQUENCE [LARGE SCALE GENOMIC DNA]</scope>
    <source>
        <strain evidence="3">NE01/NJP1002.9</strain>
        <tissue evidence="3">Muscle</tissue>
    </source>
</reference>
<dbReference type="Pfam" id="PF15410">
    <property type="entry name" value="PH_9"/>
    <property type="match status" value="1"/>
</dbReference>
<protein>
    <recommendedName>
        <fullName evidence="2">PH domain-containing protein</fullName>
    </recommendedName>
</protein>
<dbReference type="InterPro" id="IPR011993">
    <property type="entry name" value="PH-like_dom_sf"/>
</dbReference>
<dbReference type="AlphaFoldDB" id="A0A315VX68"/>
<dbReference type="STRING" id="33528.ENSGAFP00000021904"/>
<gene>
    <name evidence="3" type="ORF">CCH79_00020516</name>
</gene>
<evidence type="ECO:0000313" key="3">
    <source>
        <dbReference type="EMBL" id="PWA28198.1"/>
    </source>
</evidence>
<dbReference type="EMBL" id="NHOQ01000890">
    <property type="protein sequence ID" value="PWA28198.1"/>
    <property type="molecule type" value="Genomic_DNA"/>
</dbReference>
<feature type="compositionally biased region" description="Low complexity" evidence="1">
    <location>
        <begin position="213"/>
        <end position="229"/>
    </location>
</feature>
<keyword evidence="4" id="KW-1185">Reference proteome</keyword>
<dbReference type="PANTHER" id="PTHR37283">
    <property type="entry name" value="PH DOMAIN-CONTAINING PROTEIN YHR131C"/>
    <property type="match status" value="1"/>
</dbReference>
<feature type="region of interest" description="Disordered" evidence="1">
    <location>
        <begin position="213"/>
        <end position="261"/>
    </location>
</feature>
<dbReference type="Gene3D" id="2.30.29.30">
    <property type="entry name" value="Pleckstrin-homology domain (PH domain)/Phosphotyrosine-binding domain (PTB)"/>
    <property type="match status" value="1"/>
</dbReference>
<comment type="caution">
    <text evidence="3">The sequence shown here is derived from an EMBL/GenBank/DDBJ whole genome shotgun (WGS) entry which is preliminary data.</text>
</comment>
<name>A0A315VX68_GAMAF</name>
<feature type="domain" description="PH" evidence="2">
    <location>
        <begin position="104"/>
        <end position="214"/>
    </location>
</feature>
<dbReference type="GO" id="GO:0005543">
    <property type="term" value="F:phospholipid binding"/>
    <property type="evidence" value="ECO:0007669"/>
    <property type="project" value="InterPro"/>
</dbReference>
<sequence>MMPPKARLGLTDSVGEVCEVLLTRAVTQNGLPSDRDQDSPQSGMCSNPVLSDPDRQDCVEGGDLVNGMVERGSKEPSPAPSPTSARKSGSSQSATMPASSQEAPALLEGPLHRKHEWEGPNKKASNRSWHHVYCVIRGAELSFYKDSKAAAQGTPYHGEAPVGLKDAACDVASDYKKKKHVFKLRVSDGNEFLFQAKDEEEMSSWIQAVLSAERPAPGAAPGTPPSGRAQTLPASVSLPAESSPGKRDKEKRFGLFSKKKQ</sequence>
<dbReference type="CDD" id="cd10571">
    <property type="entry name" value="PH_beta_spectrin"/>
    <property type="match status" value="1"/>
</dbReference>
<dbReference type="InterPro" id="IPR041681">
    <property type="entry name" value="PH_9"/>
</dbReference>
<accession>A0A315VX68</accession>
<dbReference type="SMART" id="SM00233">
    <property type="entry name" value="PH"/>
    <property type="match status" value="1"/>
</dbReference>
<dbReference type="Proteomes" id="UP000250572">
    <property type="component" value="Unassembled WGS sequence"/>
</dbReference>
<evidence type="ECO:0000259" key="2">
    <source>
        <dbReference type="PROSITE" id="PS50003"/>
    </source>
</evidence>
<proteinExistence type="predicted"/>
<dbReference type="PANTHER" id="PTHR37283:SF1">
    <property type="entry name" value="PH DOMAIN-CONTAINING PROTEIN YHR131C"/>
    <property type="match status" value="1"/>
</dbReference>
<dbReference type="SUPFAM" id="SSF50729">
    <property type="entry name" value="PH domain-like"/>
    <property type="match status" value="1"/>
</dbReference>
<dbReference type="FunFam" id="2.30.29.30:FF:000024">
    <property type="entry name" value="Spectrin beta chain"/>
    <property type="match status" value="1"/>
</dbReference>
<feature type="compositionally biased region" description="Polar residues" evidence="1">
    <location>
        <begin position="82"/>
        <end position="102"/>
    </location>
</feature>
<feature type="compositionally biased region" description="Basic and acidic residues" evidence="1">
    <location>
        <begin position="244"/>
        <end position="253"/>
    </location>
</feature>
<organism evidence="3 4">
    <name type="scientific">Gambusia affinis</name>
    <name type="common">Western mosquitofish</name>
    <name type="synonym">Heterandria affinis</name>
    <dbReference type="NCBI Taxonomy" id="33528"/>
    <lineage>
        <taxon>Eukaryota</taxon>
        <taxon>Metazoa</taxon>
        <taxon>Chordata</taxon>
        <taxon>Craniata</taxon>
        <taxon>Vertebrata</taxon>
        <taxon>Euteleostomi</taxon>
        <taxon>Actinopterygii</taxon>
        <taxon>Neopterygii</taxon>
        <taxon>Teleostei</taxon>
        <taxon>Neoteleostei</taxon>
        <taxon>Acanthomorphata</taxon>
        <taxon>Ovalentaria</taxon>
        <taxon>Atherinomorphae</taxon>
        <taxon>Cyprinodontiformes</taxon>
        <taxon>Poeciliidae</taxon>
        <taxon>Poeciliinae</taxon>
        <taxon>Gambusia</taxon>
    </lineage>
</organism>
<evidence type="ECO:0000256" key="1">
    <source>
        <dbReference type="SAM" id="MobiDB-lite"/>
    </source>
</evidence>